<evidence type="ECO:0000256" key="6">
    <source>
        <dbReference type="ARBA" id="ARBA00023136"/>
    </source>
</evidence>
<sequence>MVSGCLTDFHLYIEGGRPAWQWFRELLGVVPPENQVQKFAVNCTWFQETFGECPDRADEETIRRFARAYIMMLLGTQLFADKSGNRIHIRWLPYVARLEEMGRYSWGSAALAWLYRCMCRVANRHVVKLAGPLQLLQSWIFWRFPTFRPTGYDEISWPLASRWKFLKEREIHKQPLRNTRRALWNNNGKLSKEYCIKMQHNYWKNHCTNLKGGSMMSDDKFEKKYLVNATSKNSHDEPKKSQPILEFIKDGMDTFRQFSRLYAFFSFISSGLSSSLLAVDNLSNISPKMFLIGFLQFLIPNCIMFQYIVGVNQLADIEIDKINKPYLPLASGKYSLRNAIIIVASSLLMGFGSAWVLGSRPMFWCLVISTMLMTAYSVNLPLLRWKRSTILATLSLASSMTIGQHIAPFLHMKTVLKKALNYPRSLVFTVVVVSLFYTVISLAKDIPDIEGDKAAGHKTLAIHLGPRRVFWFCISLLQMTYGIAIIMGALSPILWSKIFTVVTHFIMSIILWYRANSVDLSNNDSLQSFYMAIFVFLSVENFLVLFVR</sequence>
<keyword evidence="3" id="KW-0808">Transferase</keyword>
<dbReference type="GeneID" id="107462886"/>
<evidence type="ECO:0000313" key="10">
    <source>
        <dbReference type="RefSeq" id="XP_020985880.1"/>
    </source>
</evidence>
<proteinExistence type="inferred from homology"/>
<evidence type="ECO:0000256" key="3">
    <source>
        <dbReference type="ARBA" id="ARBA00022679"/>
    </source>
</evidence>
<feature type="transmembrane region" description="Helical" evidence="7">
    <location>
        <begin position="291"/>
        <end position="315"/>
    </location>
</feature>
<feature type="transmembrane region" description="Helical" evidence="7">
    <location>
        <begin position="498"/>
        <end position="515"/>
    </location>
</feature>
<dbReference type="Pfam" id="PF10536">
    <property type="entry name" value="PMD"/>
    <property type="match status" value="1"/>
</dbReference>
<dbReference type="PANTHER" id="PTHR43009">
    <property type="entry name" value="HOMOGENTISATE SOLANESYLTRANSFERASE, CHLOROPLASTIC"/>
    <property type="match status" value="1"/>
</dbReference>
<dbReference type="KEGG" id="adu:107462886"/>
<feature type="transmembrane region" description="Helical" evidence="7">
    <location>
        <begin position="422"/>
        <end position="443"/>
    </location>
</feature>
<evidence type="ECO:0000256" key="5">
    <source>
        <dbReference type="ARBA" id="ARBA00022989"/>
    </source>
</evidence>
<feature type="transmembrane region" description="Helical" evidence="7">
    <location>
        <begin position="527"/>
        <end position="547"/>
    </location>
</feature>
<feature type="transmembrane region" description="Helical" evidence="7">
    <location>
        <begin position="469"/>
        <end position="491"/>
    </location>
</feature>
<feature type="transmembrane region" description="Helical" evidence="7">
    <location>
        <begin position="363"/>
        <end position="383"/>
    </location>
</feature>
<keyword evidence="4 7" id="KW-0812">Transmembrane</keyword>
<dbReference type="AlphaFoldDB" id="A0A6P5MMX2"/>
<dbReference type="InterPro" id="IPR000537">
    <property type="entry name" value="UbiA_prenyltransferase"/>
</dbReference>
<feature type="domain" description="Aminotransferase-like plant mobile" evidence="8">
    <location>
        <begin position="23"/>
        <end position="185"/>
    </location>
</feature>
<evidence type="ECO:0000256" key="7">
    <source>
        <dbReference type="SAM" id="Phobius"/>
    </source>
</evidence>
<dbReference type="InterPro" id="IPR044878">
    <property type="entry name" value="UbiA_sf"/>
</dbReference>
<evidence type="ECO:0000313" key="9">
    <source>
        <dbReference type="Proteomes" id="UP000515211"/>
    </source>
</evidence>
<dbReference type="GO" id="GO:0031969">
    <property type="term" value="C:chloroplast membrane"/>
    <property type="evidence" value="ECO:0007669"/>
    <property type="project" value="UniProtKB-SubCell"/>
</dbReference>
<feature type="transmembrane region" description="Helical" evidence="7">
    <location>
        <begin position="335"/>
        <end position="356"/>
    </location>
</feature>
<gene>
    <name evidence="10" type="primary">LOC107462886</name>
</gene>
<dbReference type="InterPro" id="IPR019557">
    <property type="entry name" value="AminoTfrase-like_pln_mobile"/>
</dbReference>
<dbReference type="Gene3D" id="1.20.120.1780">
    <property type="entry name" value="UbiA prenyltransferase"/>
    <property type="match status" value="1"/>
</dbReference>
<feature type="transmembrane region" description="Helical" evidence="7">
    <location>
        <begin position="261"/>
        <end position="279"/>
    </location>
</feature>
<keyword evidence="5 7" id="KW-1133">Transmembrane helix</keyword>
<evidence type="ECO:0000256" key="1">
    <source>
        <dbReference type="ARBA" id="ARBA00004508"/>
    </source>
</evidence>
<dbReference type="RefSeq" id="XP_020985880.1">
    <property type="nucleotide sequence ID" value="XM_021130221.2"/>
</dbReference>
<comment type="similarity">
    <text evidence="2">Belongs to the UbiA prenyltransferase family.</text>
</comment>
<accession>A0A6P5MMX2</accession>
<reference evidence="9" key="1">
    <citation type="journal article" date="2016" name="Nat. Genet.">
        <title>The genome sequences of Arachis duranensis and Arachis ipaensis, the diploid ancestors of cultivated peanut.</title>
        <authorList>
            <person name="Bertioli D.J."/>
            <person name="Cannon S.B."/>
            <person name="Froenicke L."/>
            <person name="Huang G."/>
            <person name="Farmer A.D."/>
            <person name="Cannon E.K."/>
            <person name="Liu X."/>
            <person name="Gao D."/>
            <person name="Clevenger J."/>
            <person name="Dash S."/>
            <person name="Ren L."/>
            <person name="Moretzsohn M.C."/>
            <person name="Shirasawa K."/>
            <person name="Huang W."/>
            <person name="Vidigal B."/>
            <person name="Abernathy B."/>
            <person name="Chu Y."/>
            <person name="Niederhuth C.E."/>
            <person name="Umale P."/>
            <person name="Araujo A.C."/>
            <person name="Kozik A."/>
            <person name="Kim K.D."/>
            <person name="Burow M.D."/>
            <person name="Varshney R.K."/>
            <person name="Wang X."/>
            <person name="Zhang X."/>
            <person name="Barkley N."/>
            <person name="Guimaraes P.M."/>
            <person name="Isobe S."/>
            <person name="Guo B."/>
            <person name="Liao B."/>
            <person name="Stalker H.T."/>
            <person name="Schmitz R.J."/>
            <person name="Scheffler B.E."/>
            <person name="Leal-Bertioli S.C."/>
            <person name="Xun X."/>
            <person name="Jackson S.A."/>
            <person name="Michelmore R."/>
            <person name="Ozias-Akins P."/>
        </authorList>
    </citation>
    <scope>NUCLEOTIDE SEQUENCE [LARGE SCALE GENOMIC DNA]</scope>
    <source>
        <strain evidence="9">cv. V14167</strain>
    </source>
</reference>
<evidence type="ECO:0000256" key="4">
    <source>
        <dbReference type="ARBA" id="ARBA00022692"/>
    </source>
</evidence>
<keyword evidence="6 7" id="KW-0472">Membrane</keyword>
<dbReference type="GO" id="GO:0016765">
    <property type="term" value="F:transferase activity, transferring alkyl or aryl (other than methyl) groups"/>
    <property type="evidence" value="ECO:0007669"/>
    <property type="project" value="InterPro"/>
</dbReference>
<organism evidence="9 10">
    <name type="scientific">Arachis duranensis</name>
    <name type="common">Wild peanut</name>
    <dbReference type="NCBI Taxonomy" id="130453"/>
    <lineage>
        <taxon>Eukaryota</taxon>
        <taxon>Viridiplantae</taxon>
        <taxon>Streptophyta</taxon>
        <taxon>Embryophyta</taxon>
        <taxon>Tracheophyta</taxon>
        <taxon>Spermatophyta</taxon>
        <taxon>Magnoliopsida</taxon>
        <taxon>eudicotyledons</taxon>
        <taxon>Gunneridae</taxon>
        <taxon>Pentapetalae</taxon>
        <taxon>rosids</taxon>
        <taxon>fabids</taxon>
        <taxon>Fabales</taxon>
        <taxon>Fabaceae</taxon>
        <taxon>Papilionoideae</taxon>
        <taxon>50 kb inversion clade</taxon>
        <taxon>dalbergioids sensu lato</taxon>
        <taxon>Dalbergieae</taxon>
        <taxon>Pterocarpus clade</taxon>
        <taxon>Arachis</taxon>
    </lineage>
</organism>
<comment type="subcellular location">
    <subcellularLocation>
        <location evidence="1">Plastid</location>
        <location evidence="1">Chloroplast membrane</location>
        <topology evidence="1">Multi-pass membrane protein</topology>
    </subcellularLocation>
</comment>
<dbReference type="Pfam" id="PF01040">
    <property type="entry name" value="UbiA"/>
    <property type="match status" value="1"/>
</dbReference>
<name>A0A6P5MMX2_ARADU</name>
<dbReference type="Proteomes" id="UP000515211">
    <property type="component" value="Chromosome 8"/>
</dbReference>
<evidence type="ECO:0000259" key="8">
    <source>
        <dbReference type="Pfam" id="PF10536"/>
    </source>
</evidence>
<protein>
    <submittedName>
        <fullName evidence="10">Naringenin 8-dimethylallyltransferase 2, chloroplastic isoform X1</fullName>
    </submittedName>
</protein>
<reference evidence="10" key="2">
    <citation type="submission" date="2025-08" db="UniProtKB">
        <authorList>
            <consortium name="RefSeq"/>
        </authorList>
    </citation>
    <scope>IDENTIFICATION</scope>
    <source>
        <tissue evidence="10">Whole plant</tissue>
    </source>
</reference>
<keyword evidence="9" id="KW-1185">Reference proteome</keyword>
<dbReference type="PANTHER" id="PTHR43009:SF6">
    <property type="entry name" value="HOMOGENTISATE PHYTYLTRANSFERASE 1, CHLOROPLASTIC"/>
    <property type="match status" value="1"/>
</dbReference>
<evidence type="ECO:0000256" key="2">
    <source>
        <dbReference type="ARBA" id="ARBA00005985"/>
    </source>
</evidence>
<dbReference type="Gene3D" id="1.10.357.140">
    <property type="entry name" value="UbiA prenyltransferase"/>
    <property type="match status" value="1"/>
</dbReference>